<sequence length="48" mass="5556">MLKIHVTGRNISTEISRGWWRLRLELVVVTSSGTNIVFLLNRISIFDL</sequence>
<dbReference type="EMBL" id="LR031879">
    <property type="protein sequence ID" value="VDD54055.1"/>
    <property type="molecule type" value="Genomic_DNA"/>
</dbReference>
<accession>A0A3P6G9E2</accession>
<protein>
    <submittedName>
        <fullName evidence="1">Uncharacterized protein</fullName>
    </submittedName>
</protein>
<dbReference type="AlphaFoldDB" id="A0A3P6G9E2"/>
<gene>
    <name evidence="1" type="ORF">BOLC8T47284H</name>
</gene>
<reference evidence="1" key="1">
    <citation type="submission" date="2018-11" db="EMBL/GenBank/DDBJ databases">
        <authorList>
            <consortium name="Genoscope - CEA"/>
            <person name="William W."/>
        </authorList>
    </citation>
    <scope>NUCLEOTIDE SEQUENCE</scope>
</reference>
<proteinExistence type="predicted"/>
<evidence type="ECO:0000313" key="1">
    <source>
        <dbReference type="EMBL" id="VDD54055.1"/>
    </source>
</evidence>
<organism evidence="1">
    <name type="scientific">Brassica oleracea</name>
    <name type="common">Wild cabbage</name>
    <dbReference type="NCBI Taxonomy" id="3712"/>
    <lineage>
        <taxon>Eukaryota</taxon>
        <taxon>Viridiplantae</taxon>
        <taxon>Streptophyta</taxon>
        <taxon>Embryophyta</taxon>
        <taxon>Tracheophyta</taxon>
        <taxon>Spermatophyta</taxon>
        <taxon>Magnoliopsida</taxon>
        <taxon>eudicotyledons</taxon>
        <taxon>Gunneridae</taxon>
        <taxon>Pentapetalae</taxon>
        <taxon>rosids</taxon>
        <taxon>malvids</taxon>
        <taxon>Brassicales</taxon>
        <taxon>Brassicaceae</taxon>
        <taxon>Brassiceae</taxon>
        <taxon>Brassica</taxon>
    </lineage>
</organism>
<name>A0A3P6G9E2_BRAOL</name>